<organism evidence="1 2">
    <name type="scientific">Mucilaginibacter gossypiicola</name>
    <dbReference type="NCBI Taxonomy" id="551995"/>
    <lineage>
        <taxon>Bacteria</taxon>
        <taxon>Pseudomonadati</taxon>
        <taxon>Bacteroidota</taxon>
        <taxon>Sphingobacteriia</taxon>
        <taxon>Sphingobacteriales</taxon>
        <taxon>Sphingobacteriaceae</taxon>
        <taxon>Mucilaginibacter</taxon>
    </lineage>
</organism>
<accession>A0A1H8LYZ7</accession>
<reference evidence="2" key="1">
    <citation type="submission" date="2016-10" db="EMBL/GenBank/DDBJ databases">
        <authorList>
            <person name="Varghese N."/>
            <person name="Submissions S."/>
        </authorList>
    </citation>
    <scope>NUCLEOTIDE SEQUENCE [LARGE SCALE GENOMIC DNA]</scope>
    <source>
        <strain evidence="2">Gh-48</strain>
    </source>
</reference>
<dbReference type="RefSeq" id="WP_091212161.1">
    <property type="nucleotide sequence ID" value="NZ_FOCL01000005.1"/>
</dbReference>
<dbReference type="Proteomes" id="UP000198942">
    <property type="component" value="Unassembled WGS sequence"/>
</dbReference>
<dbReference type="OrthoDB" id="710556at2"/>
<proteinExistence type="predicted"/>
<dbReference type="EMBL" id="FOCL01000005">
    <property type="protein sequence ID" value="SEO10374.1"/>
    <property type="molecule type" value="Genomic_DNA"/>
</dbReference>
<evidence type="ECO:0000313" key="1">
    <source>
        <dbReference type="EMBL" id="SEO10374.1"/>
    </source>
</evidence>
<protein>
    <submittedName>
        <fullName evidence="1">Uncharacterized protein</fullName>
    </submittedName>
</protein>
<sequence>MNNDELNGRYVLVHPALWDDPAEKNGEIGMITENNLDDDIIKLRFNDEKHAFYASNALLVFQPSDNLYETLKQNATLLSAQNFKDLKSVALLLDYGRPEQTKAAMGLVLQNPDLLEMSMVSLEDSFVLTNRRQIGR</sequence>
<evidence type="ECO:0000313" key="2">
    <source>
        <dbReference type="Proteomes" id="UP000198942"/>
    </source>
</evidence>
<dbReference type="STRING" id="551995.SAMN05192574_105315"/>
<gene>
    <name evidence="1" type="ORF">SAMN05192574_105315</name>
</gene>
<name>A0A1H8LYZ7_9SPHI</name>
<dbReference type="AlphaFoldDB" id="A0A1H8LYZ7"/>
<keyword evidence="2" id="KW-1185">Reference proteome</keyword>